<dbReference type="Proteomes" id="UP000470771">
    <property type="component" value="Unassembled WGS sequence"/>
</dbReference>
<proteinExistence type="predicted"/>
<evidence type="ECO:0000313" key="3">
    <source>
        <dbReference type="Proteomes" id="UP000470771"/>
    </source>
</evidence>
<keyword evidence="3" id="KW-1185">Reference proteome</keyword>
<name>A0A6N9NJV0_9FLAO</name>
<feature type="domain" description="Copper-binding protein MbnP-like" evidence="1">
    <location>
        <begin position="41"/>
        <end position="240"/>
    </location>
</feature>
<dbReference type="PROSITE" id="PS51257">
    <property type="entry name" value="PROKAR_LIPOPROTEIN"/>
    <property type="match status" value="1"/>
</dbReference>
<dbReference type="InterPro" id="IPR046863">
    <property type="entry name" value="MbnP-like_dom"/>
</dbReference>
<dbReference type="EMBL" id="WWNE01000012">
    <property type="protein sequence ID" value="NBG66966.1"/>
    <property type="molecule type" value="Genomic_DNA"/>
</dbReference>
<accession>A0A6N9NJV0</accession>
<evidence type="ECO:0000259" key="1">
    <source>
        <dbReference type="Pfam" id="PF20243"/>
    </source>
</evidence>
<dbReference type="AlphaFoldDB" id="A0A6N9NJV0"/>
<comment type="caution">
    <text evidence="2">The sequence shown here is derived from an EMBL/GenBank/DDBJ whole genome shotgun (WGS) entry which is preliminary data.</text>
</comment>
<evidence type="ECO:0000313" key="2">
    <source>
        <dbReference type="EMBL" id="NBG66966.1"/>
    </source>
</evidence>
<reference evidence="2 3" key="1">
    <citation type="submission" date="2019-12" db="EMBL/GenBank/DDBJ databases">
        <authorList>
            <person name="Zhao J."/>
        </authorList>
    </citation>
    <scope>NUCLEOTIDE SEQUENCE [LARGE SCALE GENOMIC DNA]</scope>
    <source>
        <strain evidence="2 3">S-15</strain>
    </source>
</reference>
<dbReference type="RefSeq" id="WP_160633917.1">
    <property type="nucleotide sequence ID" value="NZ_WWNE01000012.1"/>
</dbReference>
<organism evidence="2 3">
    <name type="scientific">Acidiluteibacter ferrifornacis</name>
    <dbReference type="NCBI Taxonomy" id="2692424"/>
    <lineage>
        <taxon>Bacteria</taxon>
        <taxon>Pseudomonadati</taxon>
        <taxon>Bacteroidota</taxon>
        <taxon>Flavobacteriia</taxon>
        <taxon>Flavobacteriales</taxon>
        <taxon>Cryomorphaceae</taxon>
        <taxon>Acidiluteibacter</taxon>
    </lineage>
</organism>
<dbReference type="Pfam" id="PF20243">
    <property type="entry name" value="MbnP"/>
    <property type="match status" value="1"/>
</dbReference>
<gene>
    <name evidence="2" type="ORF">GQN54_12630</name>
</gene>
<protein>
    <recommendedName>
        <fullName evidence="1">Copper-binding protein MbnP-like domain-containing protein</fullName>
    </recommendedName>
</protein>
<sequence length="267" mass="30386">MNKLFLNKYLRFVSVVLLYSFFQGCTPDEEDDIYIQPIQTATIQLEFAHQVDGQDLILNTSNKPFTNAMGQHYNVSKLRYLISNITLHQINGAQTKLEGYFFVDLSKPETFNYSPIIQIPFGSYSGVSYTFGFDELSNESGKYATLNAANWNWPEMLGGGYHFMQLEGEFIDSSNNDAPFATHMGTARKIDSTGTTYEANHFTSFVPNSNFELNKAMTLVLTMNINEWYTHPINWDFNQYGAGIMPIYDAQKLLNKNGKDVFTATIH</sequence>